<feature type="region of interest" description="Disordered" evidence="1">
    <location>
        <begin position="20"/>
        <end position="76"/>
    </location>
</feature>
<evidence type="ECO:0000256" key="1">
    <source>
        <dbReference type="SAM" id="MobiDB-lite"/>
    </source>
</evidence>
<name>A0A0R3NHL3_9BRAD</name>
<gene>
    <name evidence="2" type="ORF">CQ13_14855</name>
</gene>
<keyword evidence="3" id="KW-1185">Reference proteome</keyword>
<feature type="compositionally biased region" description="Basic residues" evidence="1">
    <location>
        <begin position="49"/>
        <end position="58"/>
    </location>
</feature>
<feature type="compositionally biased region" description="Low complexity" evidence="1">
    <location>
        <begin position="38"/>
        <end position="48"/>
    </location>
</feature>
<proteinExistence type="predicted"/>
<dbReference type="AlphaFoldDB" id="A0A0R3NHL3"/>
<reference evidence="2 3" key="1">
    <citation type="submission" date="2014-03" db="EMBL/GenBank/DDBJ databases">
        <title>Bradyrhizobium valentinum sp. nov., isolated from effective nodules of Lupinus mariae-josephae, a lupine endemic of basic-lime soils in Eastern Spain.</title>
        <authorList>
            <person name="Duran D."/>
            <person name="Rey L."/>
            <person name="Navarro A."/>
            <person name="Busquets A."/>
            <person name="Imperial J."/>
            <person name="Ruiz-Argueso T."/>
        </authorList>
    </citation>
    <scope>NUCLEOTIDE SEQUENCE [LARGE SCALE GENOMIC DNA]</scope>
    <source>
        <strain evidence="2 3">Ro19</strain>
    </source>
</reference>
<evidence type="ECO:0000313" key="3">
    <source>
        <dbReference type="Proteomes" id="UP000052023"/>
    </source>
</evidence>
<evidence type="ECO:0000313" key="2">
    <source>
        <dbReference type="EMBL" id="KRR30063.1"/>
    </source>
</evidence>
<comment type="caution">
    <text evidence="2">The sequence shown here is derived from an EMBL/GenBank/DDBJ whole genome shotgun (WGS) entry which is preliminary data.</text>
</comment>
<accession>A0A0R3NHL3</accession>
<dbReference type="Proteomes" id="UP000052023">
    <property type="component" value="Unassembled WGS sequence"/>
</dbReference>
<dbReference type="EMBL" id="LLYA01000002">
    <property type="protein sequence ID" value="KRR30063.1"/>
    <property type="molecule type" value="Genomic_DNA"/>
</dbReference>
<protein>
    <submittedName>
        <fullName evidence="2">Uncharacterized protein</fullName>
    </submittedName>
</protein>
<sequence length="76" mass="8424">MESLRHAFSFAIELDDNDAAGSWSESEATDHHPPSSGATRFRAAQAAQGRRRPVRQLKNKNAASQREAALLFDRDT</sequence>
<organism evidence="2 3">
    <name type="scientific">Bradyrhizobium retamae</name>
    <dbReference type="NCBI Taxonomy" id="1300035"/>
    <lineage>
        <taxon>Bacteria</taxon>
        <taxon>Pseudomonadati</taxon>
        <taxon>Pseudomonadota</taxon>
        <taxon>Alphaproteobacteria</taxon>
        <taxon>Hyphomicrobiales</taxon>
        <taxon>Nitrobacteraceae</taxon>
        <taxon>Bradyrhizobium</taxon>
    </lineage>
</organism>